<reference evidence="7" key="1">
    <citation type="journal article" date="2019" name="Int. J. Syst. Evol. Microbiol.">
        <title>The Global Catalogue of Microorganisms (GCM) 10K type strain sequencing project: providing services to taxonomists for standard genome sequencing and annotation.</title>
        <authorList>
            <consortium name="The Broad Institute Genomics Platform"/>
            <consortium name="The Broad Institute Genome Sequencing Center for Infectious Disease"/>
            <person name="Wu L."/>
            <person name="Ma J."/>
        </authorList>
    </citation>
    <scope>NUCLEOTIDE SEQUENCE [LARGE SCALE GENOMIC DNA]</scope>
    <source>
        <strain evidence="7">JCM 17498</strain>
    </source>
</reference>
<accession>A0ABP7DFJ3</accession>
<dbReference type="SUPFAM" id="SSF48498">
    <property type="entry name" value="Tetracyclin repressor-like, C-terminal domain"/>
    <property type="match status" value="1"/>
</dbReference>
<dbReference type="Proteomes" id="UP001500523">
    <property type="component" value="Unassembled WGS sequence"/>
</dbReference>
<evidence type="ECO:0000259" key="5">
    <source>
        <dbReference type="PROSITE" id="PS50977"/>
    </source>
</evidence>
<keyword evidence="1" id="KW-0805">Transcription regulation</keyword>
<keyword evidence="7" id="KW-1185">Reference proteome</keyword>
<proteinExistence type="predicted"/>
<sequence length="186" mass="20142">MRRDARIRRDALITAAAEIFAERGYSVPLEEVAARAGVGRGTLYRNFRDREALALAIFEREIDRVDEIVAGDRPFRQTLVDLALGGARGTALFARIATELVADPANMAALEALGTRLAGALDPLARRARANGDVRDDVDGARLGLALRMVGGLFYDPHTEAAAVRRLNEALDIVLDGIRPVPGRTI</sequence>
<feature type="domain" description="HTH tetR-type" evidence="5">
    <location>
        <begin position="6"/>
        <end position="65"/>
    </location>
</feature>
<dbReference type="InterPro" id="IPR036271">
    <property type="entry name" value="Tet_transcr_reg_TetR-rel_C_sf"/>
</dbReference>
<comment type="caution">
    <text evidence="6">The sequence shown here is derived from an EMBL/GenBank/DDBJ whole genome shotgun (WGS) entry which is preliminary data.</text>
</comment>
<dbReference type="SUPFAM" id="SSF46689">
    <property type="entry name" value="Homeodomain-like"/>
    <property type="match status" value="1"/>
</dbReference>
<dbReference type="RefSeq" id="WP_344692437.1">
    <property type="nucleotide sequence ID" value="NZ_BAABBF010000002.1"/>
</dbReference>
<dbReference type="InterPro" id="IPR050109">
    <property type="entry name" value="HTH-type_TetR-like_transc_reg"/>
</dbReference>
<keyword evidence="2 4" id="KW-0238">DNA-binding</keyword>
<dbReference type="Gene3D" id="1.10.357.10">
    <property type="entry name" value="Tetracycline Repressor, domain 2"/>
    <property type="match status" value="1"/>
</dbReference>
<dbReference type="InterPro" id="IPR009057">
    <property type="entry name" value="Homeodomain-like_sf"/>
</dbReference>
<dbReference type="PANTHER" id="PTHR30055:SF234">
    <property type="entry name" value="HTH-TYPE TRANSCRIPTIONAL REGULATOR BETI"/>
    <property type="match status" value="1"/>
</dbReference>
<protein>
    <submittedName>
        <fullName evidence="6">TetR/AcrR family transcriptional regulator</fullName>
    </submittedName>
</protein>
<dbReference type="InterPro" id="IPR001647">
    <property type="entry name" value="HTH_TetR"/>
</dbReference>
<dbReference type="PROSITE" id="PS50977">
    <property type="entry name" value="HTH_TETR_2"/>
    <property type="match status" value="1"/>
</dbReference>
<dbReference type="PANTHER" id="PTHR30055">
    <property type="entry name" value="HTH-TYPE TRANSCRIPTIONAL REGULATOR RUTR"/>
    <property type="match status" value="1"/>
</dbReference>
<evidence type="ECO:0000256" key="2">
    <source>
        <dbReference type="ARBA" id="ARBA00023125"/>
    </source>
</evidence>
<keyword evidence="3" id="KW-0804">Transcription</keyword>
<evidence type="ECO:0000313" key="6">
    <source>
        <dbReference type="EMBL" id="GAA3703769.1"/>
    </source>
</evidence>
<dbReference type="PRINTS" id="PR00455">
    <property type="entry name" value="HTHTETR"/>
</dbReference>
<evidence type="ECO:0000313" key="7">
    <source>
        <dbReference type="Proteomes" id="UP001500523"/>
    </source>
</evidence>
<evidence type="ECO:0000256" key="4">
    <source>
        <dbReference type="PROSITE-ProRule" id="PRU00335"/>
    </source>
</evidence>
<gene>
    <name evidence="6" type="ORF">GCM10022268_11740</name>
</gene>
<dbReference type="EMBL" id="BAABBF010000002">
    <property type="protein sequence ID" value="GAA3703769.1"/>
    <property type="molecule type" value="Genomic_DNA"/>
</dbReference>
<organism evidence="6 7">
    <name type="scientific">Sphingomonas cynarae</name>
    <dbReference type="NCBI Taxonomy" id="930197"/>
    <lineage>
        <taxon>Bacteria</taxon>
        <taxon>Pseudomonadati</taxon>
        <taxon>Pseudomonadota</taxon>
        <taxon>Alphaproteobacteria</taxon>
        <taxon>Sphingomonadales</taxon>
        <taxon>Sphingomonadaceae</taxon>
        <taxon>Sphingomonas</taxon>
    </lineage>
</organism>
<evidence type="ECO:0000256" key="3">
    <source>
        <dbReference type="ARBA" id="ARBA00023163"/>
    </source>
</evidence>
<feature type="DNA-binding region" description="H-T-H motif" evidence="4">
    <location>
        <begin position="28"/>
        <end position="47"/>
    </location>
</feature>
<dbReference type="Pfam" id="PF00440">
    <property type="entry name" value="TetR_N"/>
    <property type="match status" value="1"/>
</dbReference>
<name>A0ABP7DFJ3_9SPHN</name>
<evidence type="ECO:0000256" key="1">
    <source>
        <dbReference type="ARBA" id="ARBA00023015"/>
    </source>
</evidence>